<evidence type="ECO:0000313" key="1">
    <source>
        <dbReference type="EMBL" id="PKU64914.1"/>
    </source>
</evidence>
<organism evidence="1 2">
    <name type="scientific">Dendrobium catenatum</name>
    <dbReference type="NCBI Taxonomy" id="906689"/>
    <lineage>
        <taxon>Eukaryota</taxon>
        <taxon>Viridiplantae</taxon>
        <taxon>Streptophyta</taxon>
        <taxon>Embryophyta</taxon>
        <taxon>Tracheophyta</taxon>
        <taxon>Spermatophyta</taxon>
        <taxon>Magnoliopsida</taxon>
        <taxon>Liliopsida</taxon>
        <taxon>Asparagales</taxon>
        <taxon>Orchidaceae</taxon>
        <taxon>Epidendroideae</taxon>
        <taxon>Malaxideae</taxon>
        <taxon>Dendrobiinae</taxon>
        <taxon>Dendrobium</taxon>
    </lineage>
</organism>
<name>A0A2I0VND2_9ASPA</name>
<dbReference type="EMBL" id="KZ503381">
    <property type="protein sequence ID" value="PKU64914.1"/>
    <property type="molecule type" value="Genomic_DNA"/>
</dbReference>
<proteinExistence type="predicted"/>
<dbReference type="AlphaFoldDB" id="A0A2I0VND2"/>
<dbReference type="Proteomes" id="UP000233837">
    <property type="component" value="Unassembled WGS sequence"/>
</dbReference>
<evidence type="ECO:0000313" key="2">
    <source>
        <dbReference type="Proteomes" id="UP000233837"/>
    </source>
</evidence>
<sequence length="85" mass="9470">MNGKRGMHYVGWKTLCKTKASGGLNFHSAVSRSGPLKARLSWRFLQNKDSLLYQVISAKYGNNLWDATNRRGSSIVSKILLEGAQ</sequence>
<reference evidence="1 2" key="2">
    <citation type="journal article" date="2017" name="Nature">
        <title>The Apostasia genome and the evolution of orchids.</title>
        <authorList>
            <person name="Zhang G.Q."/>
            <person name="Liu K.W."/>
            <person name="Li Z."/>
            <person name="Lohaus R."/>
            <person name="Hsiao Y.Y."/>
            <person name="Niu S.C."/>
            <person name="Wang J.Y."/>
            <person name="Lin Y.C."/>
            <person name="Xu Q."/>
            <person name="Chen L.J."/>
            <person name="Yoshida K."/>
            <person name="Fujiwara S."/>
            <person name="Wang Z.W."/>
            <person name="Zhang Y.Q."/>
            <person name="Mitsuda N."/>
            <person name="Wang M."/>
            <person name="Liu G.H."/>
            <person name="Pecoraro L."/>
            <person name="Huang H.X."/>
            <person name="Xiao X.J."/>
            <person name="Lin M."/>
            <person name="Wu X.Y."/>
            <person name="Wu W.L."/>
            <person name="Chen Y.Y."/>
            <person name="Chang S.B."/>
            <person name="Sakamoto S."/>
            <person name="Ohme-Takagi M."/>
            <person name="Yagi M."/>
            <person name="Zeng S.J."/>
            <person name="Shen C.Y."/>
            <person name="Yeh C.M."/>
            <person name="Luo Y.B."/>
            <person name="Tsai W.C."/>
            <person name="Van de Peer Y."/>
            <person name="Liu Z.J."/>
        </authorList>
    </citation>
    <scope>NUCLEOTIDE SEQUENCE [LARGE SCALE GENOMIC DNA]</scope>
    <source>
        <tissue evidence="1">The whole plant</tissue>
    </source>
</reference>
<protein>
    <submittedName>
        <fullName evidence="1">Ribonuclease H protein</fullName>
    </submittedName>
</protein>
<gene>
    <name evidence="1" type="ORF">MA16_Dca018429</name>
</gene>
<keyword evidence="2" id="KW-1185">Reference proteome</keyword>
<accession>A0A2I0VND2</accession>
<reference evidence="1 2" key="1">
    <citation type="journal article" date="2016" name="Sci. Rep.">
        <title>The Dendrobium catenatum Lindl. genome sequence provides insights into polysaccharide synthase, floral development and adaptive evolution.</title>
        <authorList>
            <person name="Zhang G.Q."/>
            <person name="Xu Q."/>
            <person name="Bian C."/>
            <person name="Tsai W.C."/>
            <person name="Yeh C.M."/>
            <person name="Liu K.W."/>
            <person name="Yoshida K."/>
            <person name="Zhang L.S."/>
            <person name="Chang S.B."/>
            <person name="Chen F."/>
            <person name="Shi Y."/>
            <person name="Su Y.Y."/>
            <person name="Zhang Y.Q."/>
            <person name="Chen L.J."/>
            <person name="Yin Y."/>
            <person name="Lin M."/>
            <person name="Huang H."/>
            <person name="Deng H."/>
            <person name="Wang Z.W."/>
            <person name="Zhu S.L."/>
            <person name="Zhao X."/>
            <person name="Deng C."/>
            <person name="Niu S.C."/>
            <person name="Huang J."/>
            <person name="Wang M."/>
            <person name="Liu G.H."/>
            <person name="Yang H.J."/>
            <person name="Xiao X.J."/>
            <person name="Hsiao Y.Y."/>
            <person name="Wu W.L."/>
            <person name="Chen Y.Y."/>
            <person name="Mitsuda N."/>
            <person name="Ohme-Takagi M."/>
            <person name="Luo Y.B."/>
            <person name="Van de Peer Y."/>
            <person name="Liu Z.J."/>
        </authorList>
    </citation>
    <scope>NUCLEOTIDE SEQUENCE [LARGE SCALE GENOMIC DNA]</scope>
    <source>
        <tissue evidence="1">The whole plant</tissue>
    </source>
</reference>